<dbReference type="PANTHER" id="PTHR10887">
    <property type="entry name" value="DNA2/NAM7 HELICASE FAMILY"/>
    <property type="match status" value="1"/>
</dbReference>
<dbReference type="Proteomes" id="UP001174037">
    <property type="component" value="Unassembled WGS sequence"/>
</dbReference>
<dbReference type="InterPro" id="IPR011335">
    <property type="entry name" value="Restrct_endonuc-II-like"/>
</dbReference>
<dbReference type="InterPro" id="IPR025103">
    <property type="entry name" value="DUF4011"/>
</dbReference>
<dbReference type="SUPFAM" id="SSF52540">
    <property type="entry name" value="P-loop containing nucleoside triphosphate hydrolases"/>
    <property type="match status" value="1"/>
</dbReference>
<evidence type="ECO:0000259" key="1">
    <source>
        <dbReference type="Pfam" id="PF13086"/>
    </source>
</evidence>
<dbReference type="SUPFAM" id="SSF52980">
    <property type="entry name" value="Restriction endonuclease-like"/>
    <property type="match status" value="1"/>
</dbReference>
<evidence type="ECO:0000259" key="3">
    <source>
        <dbReference type="Pfam" id="PF18741"/>
    </source>
</evidence>
<reference evidence="4" key="1">
    <citation type="journal article" date="2023" name="Int. J. Mol. Sci.">
        <title>Antibiotic Resistance/Susceptibility Profiles of Staphylococcus equorum Strains from Cheese, and Genome Analysis for Antibiotic Resistance Genes.</title>
        <authorList>
            <person name="Vazquez L."/>
            <person name="Srednik M.E."/>
            <person name="Rodriguez J."/>
            <person name="Florez A.B."/>
            <person name="Mayo B."/>
        </authorList>
    </citation>
    <scope>NUCLEOTIDE SEQUENCE</scope>
    <source>
        <strain evidence="4">5A3I</strain>
    </source>
</reference>
<evidence type="ECO:0000313" key="4">
    <source>
        <dbReference type="EMBL" id="MDK9864516.1"/>
    </source>
</evidence>
<dbReference type="Gene3D" id="3.40.50.300">
    <property type="entry name" value="P-loop containing nucleotide triphosphate hydrolases"/>
    <property type="match status" value="3"/>
</dbReference>
<dbReference type="Pfam" id="PF18741">
    <property type="entry name" value="MTES_1575"/>
    <property type="match status" value="1"/>
</dbReference>
<dbReference type="InterPro" id="IPR047187">
    <property type="entry name" value="SF1_C_Upf1"/>
</dbReference>
<feature type="domain" description="DNA2/NAM7 helicase-like C-terminal" evidence="2">
    <location>
        <begin position="1206"/>
        <end position="1398"/>
    </location>
</feature>
<proteinExistence type="predicted"/>
<dbReference type="FunFam" id="3.40.50.300:FF:002063">
    <property type="entry name" value="DNA helicase related protein"/>
    <property type="match status" value="1"/>
</dbReference>
<comment type="caution">
    <text evidence="4">The sequence shown here is derived from an EMBL/GenBank/DDBJ whole genome shotgun (WGS) entry which is preliminary data.</text>
</comment>
<dbReference type="GO" id="GO:0004386">
    <property type="term" value="F:helicase activity"/>
    <property type="evidence" value="ECO:0007669"/>
    <property type="project" value="InterPro"/>
</dbReference>
<accession>A0AAW7AEF3</accession>
<dbReference type="InterPro" id="IPR045055">
    <property type="entry name" value="DNA2/NAM7-like"/>
</dbReference>
<dbReference type="PANTHER" id="PTHR10887:SF530">
    <property type="entry name" value="SUPERFAMILY I DNA HELICASES"/>
    <property type="match status" value="1"/>
</dbReference>
<gene>
    <name evidence="4" type="ORF">P1A27_00840</name>
</gene>
<protein>
    <submittedName>
        <fullName evidence="4">DUF4011 domain-containing protein</fullName>
    </submittedName>
</protein>
<feature type="domain" description="Restriction endonuclease type II-like" evidence="3">
    <location>
        <begin position="1451"/>
        <end position="1542"/>
    </location>
</feature>
<dbReference type="InterPro" id="IPR049468">
    <property type="entry name" value="Restrct_endonuc-II-like_dom"/>
</dbReference>
<dbReference type="Pfam" id="PF13087">
    <property type="entry name" value="AAA_12"/>
    <property type="match status" value="1"/>
</dbReference>
<dbReference type="InterPro" id="IPR041677">
    <property type="entry name" value="DNA2/NAM7_AAA_11"/>
</dbReference>
<dbReference type="Pfam" id="PF13086">
    <property type="entry name" value="AAA_11"/>
    <property type="match status" value="1"/>
</dbReference>
<dbReference type="EMBL" id="JARGCK010000001">
    <property type="protein sequence ID" value="MDK9864516.1"/>
    <property type="molecule type" value="Genomic_DNA"/>
</dbReference>
<dbReference type="InterPro" id="IPR027417">
    <property type="entry name" value="P-loop_NTPase"/>
</dbReference>
<organism evidence="4 5">
    <name type="scientific">Staphylococcus equorum</name>
    <dbReference type="NCBI Taxonomy" id="246432"/>
    <lineage>
        <taxon>Bacteria</taxon>
        <taxon>Bacillati</taxon>
        <taxon>Bacillota</taxon>
        <taxon>Bacilli</taxon>
        <taxon>Bacillales</taxon>
        <taxon>Staphylococcaceae</taxon>
        <taxon>Staphylococcus</taxon>
    </lineage>
</organism>
<dbReference type="InterPro" id="IPR041679">
    <property type="entry name" value="DNA2/NAM7-like_C"/>
</dbReference>
<sequence length="1549" mass="178621">MKLKEWTGDPSFVGYQAGESEKVRLQAAAIYAALQKDNIAYKNPPASFERFGQNIRYPQEIIQYKNGTCLDLAFLYAACLEAIGLHPLVVFIKDHAFVGFWLLDKNFTEPYISDYATISKRLSQDIKDIEVIETTSLVNGNDASFEDAIIIAHQNLVSPYNFEGVVDVTSGRQYGITPIMTKSDQSDYIMEGYGDRKTVTEAPNTVIERLGNVEFKLDSIEKTDIWSRNLLDLTLRNSMINFRMNKSAIQLMVYDLASLEDELSSYERFKVIEKPEILTLEEANNSVINSKALKSRFKNMIDADFKENRIRSFLTEYMLEKQLKSLYRKAKSNLDENGANSLFIAIGFLKWCEPETTNKFYRAPLLLLPLSIEKKSASSKFQIELSDDEPQLNVTLVEYLRQKFNIDLRHLINLPKDYRGIDIPLLFSSIRKTIMDKAGWDIEEIAAISNFSFSKFVMWNDLQARKEEISSNSNVQALIKGNYKIDRNLEEINARNIEKTDKPHELSTGSLVDASQLEAIKASDQSSFVLHGPPGTGKSQTITNMIIHNINKGKKVLFVAEKRAALNVVNDRLTKLGLEDFILELHSNKTKKSVFLDKVEKSLAHNLEPQNLDIDNKSNELYKLKNELSDYVEALHKKGLSGYSLYELIQLHEKYHSIPSNINLKSNIVKTFKNSDLVKVNDITTILDNTVNQLKYSKNNHPLSDFKVTKYSISKRDKFPEIIMQLQSSISQLQILIKKHAKINDLQTIKHIQNFENEINKLEEYKFSEPLSDNMYSLYKKVTLESAYNYASAVLTTYRDTSNKLLNKYKEKVLDINTQYLNSEYADLNKKMFKSKKIKKLIDNLAIELLQPRELEEKEFVDDLQLISEFQKAREALQKRNEDFINSFGNSWKGRNTDLVILGQQIQFIEDINLHNKNEEEKNIIKNLMNLVIEDPNEFNLFKENLALLRSSSNSLINDYNLDEQFLKDLQLEKLRTKMEKWKTSMADFKNWTFINEQFDELEKILKINVRKKFFDEENSYKLKMIVWKDIIENLIRINFSEYEVLDSFNGFEIEQKIQLLKEKEREFNEISINNTVNKATQNIKEKRNNEDFESEFLLLQKAIRSNARGQSIRTIFNKTSNVIQDLFPVMLMSPLSTAQYIDPDFPKYDLVIFDEASQIPTDIAIGAISRAENCIVVGDPKQMPPTTFFGANNMDEDNLEMEDLESLLDDCLAANFPEKYLQWHYRSTHESLIHYSNRTYYNNSLQTYPSSNALNSKVSFKNVEGIYKRGTQRNNEIEAKAVVEIIIRHLKRDSKDSIGVITFNIQQQNTIEDLFNNELTKYPLLDSKNTSSKEPVFIKNLENVQGDERDIILFSTTFGPDEEGKMTMNFGPLNNSGGWRRLNVAITRARKEMKIITSFNPEHIDVKRTKAEGVIGLKGFVEYARNAGSLPSINSSVSDDKNAIATILKEELYNRGINAKVHLGNSKFKIDLAIIDPDNNDKYKLAILIDGQNYYQAQTANDRNIIQPSVLEGLGWNIHRIWTIDWYEGKNKEIEKVLSKIESIDNEI</sequence>
<name>A0AAW7AEF3_9STAP</name>
<dbReference type="Pfam" id="PF13195">
    <property type="entry name" value="DUF4011"/>
    <property type="match status" value="1"/>
</dbReference>
<dbReference type="CDD" id="cd18808">
    <property type="entry name" value="SF1_C_Upf1"/>
    <property type="match status" value="1"/>
</dbReference>
<feature type="domain" description="DNA2/NAM7 helicase helicase" evidence="1">
    <location>
        <begin position="1022"/>
        <end position="1189"/>
    </location>
</feature>
<dbReference type="RefSeq" id="WP_285322711.1">
    <property type="nucleotide sequence ID" value="NZ_JARGCK010000001.1"/>
</dbReference>
<reference evidence="4" key="2">
    <citation type="submission" date="2023-03" db="EMBL/GenBank/DDBJ databases">
        <authorList>
            <person name="Vazquez L."/>
            <person name="Rodriguez J."/>
            <person name="Mayo B."/>
            <person name="Florez A.B."/>
        </authorList>
    </citation>
    <scope>NUCLEOTIDE SEQUENCE</scope>
    <source>
        <strain evidence="4">5A3I</strain>
    </source>
</reference>
<evidence type="ECO:0000313" key="5">
    <source>
        <dbReference type="Proteomes" id="UP001174037"/>
    </source>
</evidence>
<evidence type="ECO:0000259" key="2">
    <source>
        <dbReference type="Pfam" id="PF13087"/>
    </source>
</evidence>